<protein>
    <submittedName>
        <fullName evidence="1">Uncharacterized protein</fullName>
    </submittedName>
</protein>
<proteinExistence type="predicted"/>
<reference evidence="1" key="1">
    <citation type="journal article" date="2023" name="Plant J.">
        <title>Genome sequences and population genomics provide insights into the demographic history, inbreeding, and mutation load of two 'living fossil' tree species of Dipteronia.</title>
        <authorList>
            <person name="Feng Y."/>
            <person name="Comes H.P."/>
            <person name="Chen J."/>
            <person name="Zhu S."/>
            <person name="Lu R."/>
            <person name="Zhang X."/>
            <person name="Li P."/>
            <person name="Qiu J."/>
            <person name="Olsen K.M."/>
            <person name="Qiu Y."/>
        </authorList>
    </citation>
    <scope>NUCLEOTIDE SEQUENCE</scope>
    <source>
        <strain evidence="1">NBL</strain>
    </source>
</reference>
<comment type="caution">
    <text evidence="1">The sequence shown here is derived from an EMBL/GenBank/DDBJ whole genome shotgun (WGS) entry which is preliminary data.</text>
</comment>
<dbReference type="PANTHER" id="PTHR33116:SF78">
    <property type="entry name" value="OS12G0587133 PROTEIN"/>
    <property type="match status" value="1"/>
</dbReference>
<accession>A0AAD9ZMS5</accession>
<sequence length="162" mass="18412">MNLVENTQKRLAAWKIDSLSLAGRVTLIKDVTSALPNYTMMYVKCSSETCLKLDKFNSDFLWGHTTNKNDVYLIKWDNVCLSKRNGGLGIKKTKNMNQVLLTKIGRWLLHGENGIWCKLLQYKYLKNRNIADSELTKGITCSSTWKDIAFGAKLVAKVFNGE</sequence>
<name>A0AAD9ZMS5_9ROSI</name>
<dbReference type="Proteomes" id="UP001281410">
    <property type="component" value="Unassembled WGS sequence"/>
</dbReference>
<gene>
    <name evidence="1" type="ORF">Dsin_031621</name>
</gene>
<dbReference type="EMBL" id="JANJYJ010000010">
    <property type="protein sequence ID" value="KAK3184335.1"/>
    <property type="molecule type" value="Genomic_DNA"/>
</dbReference>
<evidence type="ECO:0000313" key="1">
    <source>
        <dbReference type="EMBL" id="KAK3184335.1"/>
    </source>
</evidence>
<dbReference type="PANTHER" id="PTHR33116">
    <property type="entry name" value="REVERSE TRANSCRIPTASE ZINC-BINDING DOMAIN-CONTAINING PROTEIN-RELATED-RELATED"/>
    <property type="match status" value="1"/>
</dbReference>
<organism evidence="1 2">
    <name type="scientific">Dipteronia sinensis</name>
    <dbReference type="NCBI Taxonomy" id="43782"/>
    <lineage>
        <taxon>Eukaryota</taxon>
        <taxon>Viridiplantae</taxon>
        <taxon>Streptophyta</taxon>
        <taxon>Embryophyta</taxon>
        <taxon>Tracheophyta</taxon>
        <taxon>Spermatophyta</taxon>
        <taxon>Magnoliopsida</taxon>
        <taxon>eudicotyledons</taxon>
        <taxon>Gunneridae</taxon>
        <taxon>Pentapetalae</taxon>
        <taxon>rosids</taxon>
        <taxon>malvids</taxon>
        <taxon>Sapindales</taxon>
        <taxon>Sapindaceae</taxon>
        <taxon>Hippocastanoideae</taxon>
        <taxon>Acereae</taxon>
        <taxon>Dipteronia</taxon>
    </lineage>
</organism>
<keyword evidence="2" id="KW-1185">Reference proteome</keyword>
<evidence type="ECO:0000313" key="2">
    <source>
        <dbReference type="Proteomes" id="UP001281410"/>
    </source>
</evidence>
<dbReference type="AlphaFoldDB" id="A0AAD9ZMS5"/>